<organism evidence="2">
    <name type="scientific">Tanacetum cinerariifolium</name>
    <name type="common">Dalmatian daisy</name>
    <name type="synonym">Chrysanthemum cinerariifolium</name>
    <dbReference type="NCBI Taxonomy" id="118510"/>
    <lineage>
        <taxon>Eukaryota</taxon>
        <taxon>Viridiplantae</taxon>
        <taxon>Streptophyta</taxon>
        <taxon>Embryophyta</taxon>
        <taxon>Tracheophyta</taxon>
        <taxon>Spermatophyta</taxon>
        <taxon>Magnoliopsida</taxon>
        <taxon>eudicotyledons</taxon>
        <taxon>Gunneridae</taxon>
        <taxon>Pentapetalae</taxon>
        <taxon>asterids</taxon>
        <taxon>campanulids</taxon>
        <taxon>Asterales</taxon>
        <taxon>Asteraceae</taxon>
        <taxon>Asteroideae</taxon>
        <taxon>Anthemideae</taxon>
        <taxon>Anthemidinae</taxon>
        <taxon>Tanacetum</taxon>
    </lineage>
</organism>
<feature type="region of interest" description="Disordered" evidence="1">
    <location>
        <begin position="84"/>
        <end position="109"/>
    </location>
</feature>
<name>A0A699WI07_TANCI</name>
<sequence length="139" mass="14420">RNALERLGQVAGQRGRGLVIDEHLKVAGAAHGHVAFAIHGQQRRLAQHVLGGATRVADVLVGVVDKAVGLHFYHGFLAHHHGFGEGGGGGRQPDGTQRGGPARHGHGQRARAVAHVAHAQPKGTGRQLGERKLAGIVGS</sequence>
<dbReference type="AlphaFoldDB" id="A0A699WI07"/>
<gene>
    <name evidence="2" type="ORF">Tci_917899</name>
</gene>
<accession>A0A699WI07</accession>
<dbReference type="EMBL" id="BKCJ011661084">
    <property type="protein sequence ID" value="GFD45930.1"/>
    <property type="molecule type" value="Genomic_DNA"/>
</dbReference>
<evidence type="ECO:0000313" key="2">
    <source>
        <dbReference type="EMBL" id="GFD45930.1"/>
    </source>
</evidence>
<reference evidence="2" key="1">
    <citation type="journal article" date="2019" name="Sci. Rep.">
        <title>Draft genome of Tanacetum cinerariifolium, the natural source of mosquito coil.</title>
        <authorList>
            <person name="Yamashiro T."/>
            <person name="Shiraishi A."/>
            <person name="Satake H."/>
            <person name="Nakayama K."/>
        </authorList>
    </citation>
    <scope>NUCLEOTIDE SEQUENCE</scope>
</reference>
<comment type="caution">
    <text evidence="2">The sequence shown here is derived from an EMBL/GenBank/DDBJ whole genome shotgun (WGS) entry which is preliminary data.</text>
</comment>
<feature type="non-terminal residue" evidence="2">
    <location>
        <position position="139"/>
    </location>
</feature>
<evidence type="ECO:0000256" key="1">
    <source>
        <dbReference type="SAM" id="MobiDB-lite"/>
    </source>
</evidence>
<protein>
    <submittedName>
        <fullName evidence="2">Uncharacterized protein</fullName>
    </submittedName>
</protein>
<proteinExistence type="predicted"/>
<feature type="non-terminal residue" evidence="2">
    <location>
        <position position="1"/>
    </location>
</feature>